<gene>
    <name evidence="7" type="ORF">LHYA1_G005451</name>
</gene>
<reference evidence="7 8" key="1">
    <citation type="submission" date="2018-05" db="EMBL/GenBank/DDBJ databases">
        <title>Genome sequencing and assembly of the regulated plant pathogen Lachnellula willkommii and related sister species for the development of diagnostic species identification markers.</title>
        <authorList>
            <person name="Giroux E."/>
            <person name="Bilodeau G."/>
        </authorList>
    </citation>
    <scope>NUCLEOTIDE SEQUENCE [LARGE SCALE GENOMIC DNA]</scope>
    <source>
        <strain evidence="7 8">CBS 185.66</strain>
    </source>
</reference>
<dbReference type="SMART" id="SM01296">
    <property type="entry name" value="N2227"/>
    <property type="match status" value="1"/>
</dbReference>
<accession>A0A8H8R3P9</accession>
<keyword evidence="8" id="KW-1185">Reference proteome</keyword>
<keyword evidence="4 7" id="KW-0808">Transferase</keyword>
<dbReference type="Proteomes" id="UP000431533">
    <property type="component" value="Unassembled WGS sequence"/>
</dbReference>
<dbReference type="RefSeq" id="XP_031005117.1">
    <property type="nucleotide sequence ID" value="XM_031150396.1"/>
</dbReference>
<sequence>LHANKMSSVEWEGNTATIEDDEEKRVLRGALSSFYQYAKVAHYNTTHLRRQSFYALPRAHWEMLASPPFSYLETLNAVDDAIDKNSELASAIFHAGLQSFGLSLPTSEVGANDPNDWRGVATSNDLEKARSTLRQFFRDWSAEGESEREACYGPVISALRDECNRRSGSKLRVLVPGAGLGRLVFELCCAGFDAEGNEISFHQLLASSYILNHCSKKHAHTIFPWAHSFSNHQSRANHLRSVQVPDVSPALTLGSIETAGQMSMSASDFLLLYGDEDQKDTFDAVATVFFLDTAPNIIKYIEVIRNCLRKGGLLVNMGPLLWHFENNAPGTHGREKEPSGHHDSIGIADPGSVELTDDEVVMLVEKLGFDIVHKTSGIEAPYIQDKESMLQSTYKASHWVARKK</sequence>
<feature type="compositionally biased region" description="Basic and acidic residues" evidence="6">
    <location>
        <begin position="332"/>
        <end position="344"/>
    </location>
</feature>
<dbReference type="OrthoDB" id="978at2759"/>
<evidence type="ECO:0000256" key="1">
    <source>
        <dbReference type="ARBA" id="ARBA00010086"/>
    </source>
</evidence>
<comment type="similarity">
    <text evidence="1">Belongs to the carnosine N-methyltransferase family.</text>
</comment>
<evidence type="ECO:0000256" key="4">
    <source>
        <dbReference type="ARBA" id="ARBA00022679"/>
    </source>
</evidence>
<feature type="region of interest" description="Disordered" evidence="6">
    <location>
        <begin position="329"/>
        <end position="348"/>
    </location>
</feature>
<evidence type="ECO:0000256" key="6">
    <source>
        <dbReference type="SAM" id="MobiDB-lite"/>
    </source>
</evidence>
<dbReference type="SUPFAM" id="SSF53335">
    <property type="entry name" value="S-adenosyl-L-methionine-dependent methyltransferases"/>
    <property type="match status" value="1"/>
</dbReference>
<dbReference type="EC" id="2.1.1.22" evidence="2"/>
<organism evidence="7 8">
    <name type="scientific">Lachnellula hyalina</name>
    <dbReference type="NCBI Taxonomy" id="1316788"/>
    <lineage>
        <taxon>Eukaryota</taxon>
        <taxon>Fungi</taxon>
        <taxon>Dikarya</taxon>
        <taxon>Ascomycota</taxon>
        <taxon>Pezizomycotina</taxon>
        <taxon>Leotiomycetes</taxon>
        <taxon>Helotiales</taxon>
        <taxon>Lachnaceae</taxon>
        <taxon>Lachnellula</taxon>
    </lineage>
</organism>
<evidence type="ECO:0000256" key="3">
    <source>
        <dbReference type="ARBA" id="ARBA00022603"/>
    </source>
</evidence>
<evidence type="ECO:0000313" key="8">
    <source>
        <dbReference type="Proteomes" id="UP000431533"/>
    </source>
</evidence>
<protein>
    <recommendedName>
        <fullName evidence="2">carnosine N-methyltransferase</fullName>
        <ecNumber evidence="2">2.1.1.22</ecNumber>
    </recommendedName>
</protein>
<dbReference type="PANTHER" id="PTHR12303">
    <property type="entry name" value="CARNOSINE N-METHYLTRANSFERASE"/>
    <property type="match status" value="1"/>
</dbReference>
<dbReference type="GO" id="GO:0030735">
    <property type="term" value="F:carnosine N-methyltransferase activity"/>
    <property type="evidence" value="ECO:0007669"/>
    <property type="project" value="UniProtKB-EC"/>
</dbReference>
<dbReference type="AlphaFoldDB" id="A0A8H8R3P9"/>
<evidence type="ECO:0000313" key="7">
    <source>
        <dbReference type="EMBL" id="TVY26329.1"/>
    </source>
</evidence>
<dbReference type="PANTHER" id="PTHR12303:SF6">
    <property type="entry name" value="CARNOSINE N-METHYLTRANSFERASE"/>
    <property type="match status" value="1"/>
</dbReference>
<evidence type="ECO:0000256" key="2">
    <source>
        <dbReference type="ARBA" id="ARBA00012003"/>
    </source>
</evidence>
<dbReference type="GeneID" id="41985649"/>
<comment type="caution">
    <text evidence="7">The sequence shown here is derived from an EMBL/GenBank/DDBJ whole genome shotgun (WGS) entry which is preliminary data.</text>
</comment>
<name>A0A8H8R3P9_9HELO</name>
<dbReference type="Gene3D" id="3.40.50.150">
    <property type="entry name" value="Vaccinia Virus protein VP39"/>
    <property type="match status" value="1"/>
</dbReference>
<dbReference type="EMBL" id="QGMH01000072">
    <property type="protein sequence ID" value="TVY26329.1"/>
    <property type="molecule type" value="Genomic_DNA"/>
</dbReference>
<keyword evidence="3 7" id="KW-0489">Methyltransferase</keyword>
<dbReference type="Pfam" id="PF07942">
    <property type="entry name" value="CARME"/>
    <property type="match status" value="1"/>
</dbReference>
<evidence type="ECO:0000256" key="5">
    <source>
        <dbReference type="ARBA" id="ARBA00022691"/>
    </source>
</evidence>
<dbReference type="InterPro" id="IPR029063">
    <property type="entry name" value="SAM-dependent_MTases_sf"/>
</dbReference>
<keyword evidence="5" id="KW-0949">S-adenosyl-L-methionine</keyword>
<feature type="non-terminal residue" evidence="7">
    <location>
        <position position="1"/>
    </location>
</feature>
<dbReference type="InterPro" id="IPR012901">
    <property type="entry name" value="CARME"/>
</dbReference>
<proteinExistence type="inferred from homology"/>
<dbReference type="GO" id="GO:0032259">
    <property type="term" value="P:methylation"/>
    <property type="evidence" value="ECO:0007669"/>
    <property type="project" value="UniProtKB-KW"/>
</dbReference>